<evidence type="ECO:0000313" key="3">
    <source>
        <dbReference type="WBParaSite" id="ECPE_0001121701-mRNA-1"/>
    </source>
</evidence>
<keyword evidence="2" id="KW-1185">Reference proteome</keyword>
<dbReference type="EMBL" id="UZAN01050346">
    <property type="protein sequence ID" value="VDP88162.1"/>
    <property type="molecule type" value="Genomic_DNA"/>
</dbReference>
<evidence type="ECO:0000313" key="1">
    <source>
        <dbReference type="EMBL" id="VDP88162.1"/>
    </source>
</evidence>
<dbReference type="WBParaSite" id="ECPE_0001121701-mRNA-1">
    <property type="protein sequence ID" value="ECPE_0001121701-mRNA-1"/>
    <property type="gene ID" value="ECPE_0001121701"/>
</dbReference>
<protein>
    <submittedName>
        <fullName evidence="3">Dymeclin</fullName>
    </submittedName>
</protein>
<accession>A0A183AW48</accession>
<reference evidence="1 2" key="2">
    <citation type="submission" date="2018-11" db="EMBL/GenBank/DDBJ databases">
        <authorList>
            <consortium name="Pathogen Informatics"/>
        </authorList>
    </citation>
    <scope>NUCLEOTIDE SEQUENCE [LARGE SCALE GENOMIC DNA]</scope>
    <source>
        <strain evidence="1 2">Egypt</strain>
    </source>
</reference>
<dbReference type="OrthoDB" id="10579695at2759"/>
<reference evidence="3" key="1">
    <citation type="submission" date="2016-06" db="UniProtKB">
        <authorList>
            <consortium name="WormBaseParasite"/>
        </authorList>
    </citation>
    <scope>IDENTIFICATION</scope>
</reference>
<name>A0A183AW48_9TREM</name>
<sequence>MHSVVDQFLTTKIEDAEVCTSIFYNNPDLSCGVSRKLIHHFFRCLQSNEPHPYWIRLFIVILSSQTRPKRALQDLIAGELYSMHGTTLNQLFCATTIVDCLDQVELDKDDLQMDDRTKQLKLNTHLELIRLVSLTAAGRNGLAQTEARNRLRLADLVRLVMHPTFRRLNTARSSAIQNTLFHLRCAYVAYLDIVFVDTENPSSQLYIPGSLMWQFWSQIDKELEQVSPFTVWLFMALIDYFNSFVILRTNMCSIAYCFFSSDFVVVQLKKTADFPLNWTWLIRLSIT</sequence>
<dbReference type="AlphaFoldDB" id="A0A183AW48"/>
<evidence type="ECO:0000313" key="2">
    <source>
        <dbReference type="Proteomes" id="UP000272942"/>
    </source>
</evidence>
<organism evidence="3">
    <name type="scientific">Echinostoma caproni</name>
    <dbReference type="NCBI Taxonomy" id="27848"/>
    <lineage>
        <taxon>Eukaryota</taxon>
        <taxon>Metazoa</taxon>
        <taxon>Spiralia</taxon>
        <taxon>Lophotrochozoa</taxon>
        <taxon>Platyhelminthes</taxon>
        <taxon>Trematoda</taxon>
        <taxon>Digenea</taxon>
        <taxon>Plagiorchiida</taxon>
        <taxon>Echinostomata</taxon>
        <taxon>Echinostomatoidea</taxon>
        <taxon>Echinostomatidae</taxon>
        <taxon>Echinostoma</taxon>
    </lineage>
</organism>
<dbReference type="Proteomes" id="UP000272942">
    <property type="component" value="Unassembled WGS sequence"/>
</dbReference>
<gene>
    <name evidence="1" type="ORF">ECPE_LOCUS11183</name>
</gene>
<proteinExistence type="predicted"/>